<reference evidence="1" key="2">
    <citation type="journal article" date="2014" name="ISME J.">
        <title>Microbial stratification in low pH oxic and suboxic macroscopic growths along an acid mine drainage.</title>
        <authorList>
            <person name="Mendez-Garcia C."/>
            <person name="Mesa V."/>
            <person name="Sprenger R.R."/>
            <person name="Richter M."/>
            <person name="Diez M.S."/>
            <person name="Solano J."/>
            <person name="Bargiela R."/>
            <person name="Golyshina O.V."/>
            <person name="Manteca A."/>
            <person name="Ramos J.L."/>
            <person name="Gallego J.R."/>
            <person name="Llorente I."/>
            <person name="Martins Dos Santos V.A."/>
            <person name="Jensen O.N."/>
            <person name="Pelaez A.I."/>
            <person name="Sanchez J."/>
            <person name="Ferrer M."/>
        </authorList>
    </citation>
    <scope>NUCLEOTIDE SEQUENCE</scope>
</reference>
<accession>T0XWY1</accession>
<protein>
    <submittedName>
        <fullName evidence="1">Uncharacterized protein</fullName>
    </submittedName>
</protein>
<proteinExistence type="predicted"/>
<gene>
    <name evidence="1" type="ORF">B2A_15275</name>
</gene>
<comment type="caution">
    <text evidence="1">The sequence shown here is derived from an EMBL/GenBank/DDBJ whole genome shotgun (WGS) entry which is preliminary data.</text>
</comment>
<dbReference type="EMBL" id="AUZZ01011113">
    <property type="protein sequence ID" value="EQD27321.1"/>
    <property type="molecule type" value="Genomic_DNA"/>
</dbReference>
<reference evidence="1" key="1">
    <citation type="submission" date="2013-08" db="EMBL/GenBank/DDBJ databases">
        <authorList>
            <person name="Mendez C."/>
            <person name="Richter M."/>
            <person name="Ferrer M."/>
            <person name="Sanchez J."/>
        </authorList>
    </citation>
    <scope>NUCLEOTIDE SEQUENCE</scope>
</reference>
<organism evidence="1">
    <name type="scientific">mine drainage metagenome</name>
    <dbReference type="NCBI Taxonomy" id="410659"/>
    <lineage>
        <taxon>unclassified sequences</taxon>
        <taxon>metagenomes</taxon>
        <taxon>ecological metagenomes</taxon>
    </lineage>
</organism>
<feature type="non-terminal residue" evidence="1">
    <location>
        <position position="1"/>
    </location>
</feature>
<dbReference type="AlphaFoldDB" id="T0XWY1"/>
<sequence>PVERWLGELSVSVGFRSYEFEKLRDRNTKWLNRKHRVPLQEGRLWVEA</sequence>
<name>T0XWY1_9ZZZZ</name>
<evidence type="ECO:0000313" key="1">
    <source>
        <dbReference type="EMBL" id="EQD27321.1"/>
    </source>
</evidence>